<dbReference type="Pfam" id="PF04535">
    <property type="entry name" value="CASP_dom"/>
    <property type="match status" value="1"/>
</dbReference>
<dbReference type="AlphaFoldDB" id="A0A9Q0GNL7"/>
<organism evidence="10 11">
    <name type="scientific">Protea cynaroides</name>
    <dbReference type="NCBI Taxonomy" id="273540"/>
    <lineage>
        <taxon>Eukaryota</taxon>
        <taxon>Viridiplantae</taxon>
        <taxon>Streptophyta</taxon>
        <taxon>Embryophyta</taxon>
        <taxon>Tracheophyta</taxon>
        <taxon>Spermatophyta</taxon>
        <taxon>Magnoliopsida</taxon>
        <taxon>Proteales</taxon>
        <taxon>Proteaceae</taxon>
        <taxon>Protea</taxon>
    </lineage>
</organism>
<keyword evidence="7 8" id="KW-0472">Membrane</keyword>
<name>A0A9Q0GNL7_9MAGN</name>
<feature type="transmembrane region" description="Helical" evidence="8">
    <location>
        <begin position="30"/>
        <end position="50"/>
    </location>
</feature>
<dbReference type="Proteomes" id="UP001141806">
    <property type="component" value="Unassembled WGS sequence"/>
</dbReference>
<evidence type="ECO:0000256" key="3">
    <source>
        <dbReference type="ARBA" id="ARBA00011489"/>
    </source>
</evidence>
<keyword evidence="4 8" id="KW-1003">Cell membrane</keyword>
<evidence type="ECO:0000256" key="8">
    <source>
        <dbReference type="RuleBase" id="RU361233"/>
    </source>
</evidence>
<sequence length="200" mass="21638">MESKEEAAAESGKAEVGPEMCTLKLIFIDLCLRILLFSASLTAMVVMVTSNQTKLVQTALYSFPVPVPAKFNYSPAYIYFVAALSFSTLYSIISGIASSWVIVKPCSSKQLLKFYVILVAHDVLMLGMVAAATGTAGGVAYIGLKGNSHVNWNKICNVYGKFCRHVGASVAVSLFASFLLLLLVFLSVYSVYRLAHKVVT</sequence>
<comment type="caution">
    <text evidence="10">The sequence shown here is derived from an EMBL/GenBank/DDBJ whole genome shotgun (WGS) entry which is preliminary data.</text>
</comment>
<dbReference type="InterPro" id="IPR006702">
    <property type="entry name" value="CASP_dom"/>
</dbReference>
<evidence type="ECO:0000256" key="2">
    <source>
        <dbReference type="ARBA" id="ARBA00007651"/>
    </source>
</evidence>
<evidence type="ECO:0000256" key="4">
    <source>
        <dbReference type="ARBA" id="ARBA00022475"/>
    </source>
</evidence>
<keyword evidence="11" id="KW-1185">Reference proteome</keyword>
<evidence type="ECO:0000259" key="9">
    <source>
        <dbReference type="Pfam" id="PF04535"/>
    </source>
</evidence>
<evidence type="ECO:0000313" key="10">
    <source>
        <dbReference type="EMBL" id="KAJ4951186.1"/>
    </source>
</evidence>
<gene>
    <name evidence="10" type="ORF">NE237_028018</name>
</gene>
<comment type="subcellular location">
    <subcellularLocation>
        <location evidence="1 8">Cell membrane</location>
        <topology evidence="1 8">Multi-pass membrane protein</topology>
    </subcellularLocation>
</comment>
<dbReference type="GO" id="GO:0005886">
    <property type="term" value="C:plasma membrane"/>
    <property type="evidence" value="ECO:0007669"/>
    <property type="project" value="UniProtKB-SubCell"/>
</dbReference>
<dbReference type="OrthoDB" id="1926504at2759"/>
<dbReference type="InterPro" id="IPR044173">
    <property type="entry name" value="CASPL"/>
</dbReference>
<feature type="transmembrane region" description="Helical" evidence="8">
    <location>
        <begin position="115"/>
        <end position="144"/>
    </location>
</feature>
<dbReference type="EMBL" id="JAMYWD010000012">
    <property type="protein sequence ID" value="KAJ4951186.1"/>
    <property type="molecule type" value="Genomic_DNA"/>
</dbReference>
<proteinExistence type="inferred from homology"/>
<comment type="subunit">
    <text evidence="3 8">Homodimer and heterodimers.</text>
</comment>
<dbReference type="PANTHER" id="PTHR36488:SF8">
    <property type="entry name" value="CASP-LIKE PROTEIN 1U1"/>
    <property type="match status" value="1"/>
</dbReference>
<feature type="domain" description="Casparian strip membrane protein" evidence="9">
    <location>
        <begin position="26"/>
        <end position="179"/>
    </location>
</feature>
<evidence type="ECO:0000313" key="11">
    <source>
        <dbReference type="Proteomes" id="UP001141806"/>
    </source>
</evidence>
<accession>A0A9Q0GNL7</accession>
<protein>
    <recommendedName>
        <fullName evidence="8">CASP-like protein</fullName>
    </recommendedName>
</protein>
<keyword evidence="6 8" id="KW-1133">Transmembrane helix</keyword>
<comment type="similarity">
    <text evidence="2 8">Belongs to the Casparian strip membrane proteins (CASP) family.</text>
</comment>
<feature type="transmembrane region" description="Helical" evidence="8">
    <location>
        <begin position="76"/>
        <end position="103"/>
    </location>
</feature>
<feature type="transmembrane region" description="Helical" evidence="8">
    <location>
        <begin position="170"/>
        <end position="192"/>
    </location>
</feature>
<evidence type="ECO:0000256" key="1">
    <source>
        <dbReference type="ARBA" id="ARBA00004651"/>
    </source>
</evidence>
<evidence type="ECO:0000256" key="5">
    <source>
        <dbReference type="ARBA" id="ARBA00022692"/>
    </source>
</evidence>
<evidence type="ECO:0000256" key="6">
    <source>
        <dbReference type="ARBA" id="ARBA00022989"/>
    </source>
</evidence>
<dbReference type="NCBIfam" id="TIGR01569">
    <property type="entry name" value="A_tha_TIGR01569"/>
    <property type="match status" value="1"/>
</dbReference>
<dbReference type="InterPro" id="IPR006459">
    <property type="entry name" value="CASP/CASPL"/>
</dbReference>
<keyword evidence="5 8" id="KW-0812">Transmembrane</keyword>
<reference evidence="10" key="1">
    <citation type="journal article" date="2023" name="Plant J.">
        <title>The genome of the king protea, Protea cynaroides.</title>
        <authorList>
            <person name="Chang J."/>
            <person name="Duong T.A."/>
            <person name="Schoeman C."/>
            <person name="Ma X."/>
            <person name="Roodt D."/>
            <person name="Barker N."/>
            <person name="Li Z."/>
            <person name="Van de Peer Y."/>
            <person name="Mizrachi E."/>
        </authorList>
    </citation>
    <scope>NUCLEOTIDE SEQUENCE</scope>
    <source>
        <tissue evidence="10">Young leaves</tissue>
    </source>
</reference>
<dbReference type="PANTHER" id="PTHR36488">
    <property type="entry name" value="CASP-LIKE PROTEIN 1U1"/>
    <property type="match status" value="1"/>
</dbReference>
<evidence type="ECO:0000256" key="7">
    <source>
        <dbReference type="ARBA" id="ARBA00023136"/>
    </source>
</evidence>